<keyword evidence="1" id="KW-0732">Signal</keyword>
<proteinExistence type="predicted"/>
<protein>
    <recommendedName>
        <fullName evidence="4">Lipoprotein</fullName>
    </recommendedName>
</protein>
<gene>
    <name evidence="2" type="ORF">JOM49_000679</name>
</gene>
<dbReference type="RefSeq" id="WP_209662910.1">
    <property type="nucleotide sequence ID" value="NZ_JAGGMS010000001.1"/>
</dbReference>
<feature type="signal peptide" evidence="1">
    <location>
        <begin position="1"/>
        <end position="19"/>
    </location>
</feature>
<evidence type="ECO:0008006" key="4">
    <source>
        <dbReference type="Google" id="ProtNLM"/>
    </source>
</evidence>
<evidence type="ECO:0000313" key="3">
    <source>
        <dbReference type="Proteomes" id="UP000741013"/>
    </source>
</evidence>
<organism evidence="2 3">
    <name type="scientific">Amycolatopsis magusensis</name>
    <dbReference type="NCBI Taxonomy" id="882444"/>
    <lineage>
        <taxon>Bacteria</taxon>
        <taxon>Bacillati</taxon>
        <taxon>Actinomycetota</taxon>
        <taxon>Actinomycetes</taxon>
        <taxon>Pseudonocardiales</taxon>
        <taxon>Pseudonocardiaceae</taxon>
        <taxon>Amycolatopsis</taxon>
    </lineage>
</organism>
<reference evidence="2 3" key="1">
    <citation type="submission" date="2021-03" db="EMBL/GenBank/DDBJ databases">
        <title>Sequencing the genomes of 1000 actinobacteria strains.</title>
        <authorList>
            <person name="Klenk H.-P."/>
        </authorList>
    </citation>
    <scope>NUCLEOTIDE SEQUENCE [LARGE SCALE GENOMIC DNA]</scope>
    <source>
        <strain evidence="2 3">DSM 45510</strain>
    </source>
</reference>
<keyword evidence="3" id="KW-1185">Reference proteome</keyword>
<dbReference type="Proteomes" id="UP000741013">
    <property type="component" value="Unassembled WGS sequence"/>
</dbReference>
<dbReference type="PROSITE" id="PS51257">
    <property type="entry name" value="PROKAR_LIPOPROTEIN"/>
    <property type="match status" value="1"/>
</dbReference>
<name>A0ABS4PJX9_9PSEU</name>
<evidence type="ECO:0000256" key="1">
    <source>
        <dbReference type="SAM" id="SignalP"/>
    </source>
</evidence>
<comment type="caution">
    <text evidence="2">The sequence shown here is derived from an EMBL/GenBank/DDBJ whole genome shotgun (WGS) entry which is preliminary data.</text>
</comment>
<dbReference type="EMBL" id="JAGGMS010000001">
    <property type="protein sequence ID" value="MBP2179153.1"/>
    <property type="molecule type" value="Genomic_DNA"/>
</dbReference>
<evidence type="ECO:0000313" key="2">
    <source>
        <dbReference type="EMBL" id="MBP2179153.1"/>
    </source>
</evidence>
<accession>A0ABS4PJX9</accession>
<sequence length="279" mass="30464">MRARIAPVLLGLLALAGCAGEEPPPPLPAEALPVSGFVLPFDEYQLAAPDRVTVEKARSTLAETCMRMRGYEVDIPEIGGSNAVAGTENSRRYGLVDESVATRFGYHFPSDEASEKRSLRQQEWEAGLSEEVRTLLDGENGCSDEAQRELRKDAPVADTGWLADQDFSALEESAKLAPVVAAREAWRTCMAGHGFAYATPEDAIADAKWQLDSPAPSPEEVRAAQVDVGCKQSTGLVRTWYEAETALQRQVVERERTRFDEFEAANQARVANAHRVLGS</sequence>
<feature type="chain" id="PRO_5046621641" description="Lipoprotein" evidence="1">
    <location>
        <begin position="20"/>
        <end position="279"/>
    </location>
</feature>